<organism evidence="4 5">
    <name type="scientific">Deinococcus xinjiangensis</name>
    <dbReference type="NCBI Taxonomy" id="457454"/>
    <lineage>
        <taxon>Bacteria</taxon>
        <taxon>Thermotogati</taxon>
        <taxon>Deinococcota</taxon>
        <taxon>Deinococci</taxon>
        <taxon>Deinococcales</taxon>
        <taxon>Deinococcaceae</taxon>
        <taxon>Deinococcus</taxon>
    </lineage>
</organism>
<evidence type="ECO:0000259" key="3">
    <source>
        <dbReference type="PROSITE" id="PS50110"/>
    </source>
</evidence>
<evidence type="ECO:0000313" key="5">
    <source>
        <dbReference type="Proteomes" id="UP001458946"/>
    </source>
</evidence>
<dbReference type="InterPro" id="IPR050595">
    <property type="entry name" value="Bact_response_regulator"/>
</dbReference>
<dbReference type="PROSITE" id="PS50110">
    <property type="entry name" value="RESPONSE_REGULATORY"/>
    <property type="match status" value="1"/>
</dbReference>
<dbReference type="SMART" id="SM00448">
    <property type="entry name" value="REC"/>
    <property type="match status" value="1"/>
</dbReference>
<dbReference type="EMBL" id="BAABRN010000055">
    <property type="protein sequence ID" value="GAA5503570.1"/>
    <property type="molecule type" value="Genomic_DNA"/>
</dbReference>
<dbReference type="Gene3D" id="3.40.50.2300">
    <property type="match status" value="1"/>
</dbReference>
<accession>A0ABP9VH13</accession>
<reference evidence="4 5" key="1">
    <citation type="submission" date="2024-02" db="EMBL/GenBank/DDBJ databases">
        <title>Deinococcus xinjiangensis NBRC 107630.</title>
        <authorList>
            <person name="Ichikawa N."/>
            <person name="Katano-Makiyama Y."/>
            <person name="Hidaka K."/>
        </authorList>
    </citation>
    <scope>NUCLEOTIDE SEQUENCE [LARGE SCALE GENOMIC DNA]</scope>
    <source>
        <strain evidence="4 5">NBRC 107630</strain>
    </source>
</reference>
<dbReference type="RefSeq" id="WP_353543543.1">
    <property type="nucleotide sequence ID" value="NZ_BAABRN010000055.1"/>
</dbReference>
<protein>
    <submittedName>
        <fullName evidence="4">Cyclic di-GMP phosphodiesterase VC_1348</fullName>
    </submittedName>
</protein>
<evidence type="ECO:0000313" key="4">
    <source>
        <dbReference type="EMBL" id="GAA5503570.1"/>
    </source>
</evidence>
<keyword evidence="1 2" id="KW-0597">Phosphoprotein</keyword>
<dbReference type="Pfam" id="PF00072">
    <property type="entry name" value="Response_reg"/>
    <property type="match status" value="1"/>
</dbReference>
<name>A0ABP9VH13_9DEIO</name>
<keyword evidence="5" id="KW-1185">Reference proteome</keyword>
<dbReference type="SUPFAM" id="SSF52172">
    <property type="entry name" value="CheY-like"/>
    <property type="match status" value="1"/>
</dbReference>
<gene>
    <name evidence="4" type="ORF">Dxin01_03329</name>
</gene>
<dbReference type="PANTHER" id="PTHR44591">
    <property type="entry name" value="STRESS RESPONSE REGULATOR PROTEIN 1"/>
    <property type="match status" value="1"/>
</dbReference>
<evidence type="ECO:0000256" key="2">
    <source>
        <dbReference type="PROSITE-ProRule" id="PRU00169"/>
    </source>
</evidence>
<proteinExistence type="predicted"/>
<evidence type="ECO:0000256" key="1">
    <source>
        <dbReference type="ARBA" id="ARBA00022553"/>
    </source>
</evidence>
<dbReference type="InterPro" id="IPR011006">
    <property type="entry name" value="CheY-like_superfamily"/>
</dbReference>
<sequence length="119" mass="13038">MAKILIIDDSPADIRFMTEALKSSGHTVVSLGDPMSAEVTVEAERPDLALLDVVMPQRNGYETLRALKRVPAAANMKVIFVSSKGSDTDVKWGLRQGAVDYLIKPYTPEQVTALLSRHL</sequence>
<dbReference type="Proteomes" id="UP001458946">
    <property type="component" value="Unassembled WGS sequence"/>
</dbReference>
<feature type="modified residue" description="4-aspartylphosphate" evidence="2">
    <location>
        <position position="52"/>
    </location>
</feature>
<comment type="caution">
    <text evidence="4">The sequence shown here is derived from an EMBL/GenBank/DDBJ whole genome shotgun (WGS) entry which is preliminary data.</text>
</comment>
<dbReference type="PANTHER" id="PTHR44591:SF23">
    <property type="entry name" value="CHEY SUBFAMILY"/>
    <property type="match status" value="1"/>
</dbReference>
<feature type="domain" description="Response regulatory" evidence="3">
    <location>
        <begin position="3"/>
        <end position="119"/>
    </location>
</feature>
<dbReference type="InterPro" id="IPR001789">
    <property type="entry name" value="Sig_transdc_resp-reg_receiver"/>
</dbReference>